<protein>
    <submittedName>
        <fullName evidence="1">Uncharacterized protein</fullName>
    </submittedName>
</protein>
<organism evidence="1 2">
    <name type="scientific">Tribolium castaneum</name>
    <name type="common">Red flour beetle</name>
    <dbReference type="NCBI Taxonomy" id="7070"/>
    <lineage>
        <taxon>Eukaryota</taxon>
        <taxon>Metazoa</taxon>
        <taxon>Ecdysozoa</taxon>
        <taxon>Arthropoda</taxon>
        <taxon>Hexapoda</taxon>
        <taxon>Insecta</taxon>
        <taxon>Pterygota</taxon>
        <taxon>Neoptera</taxon>
        <taxon>Endopterygota</taxon>
        <taxon>Coleoptera</taxon>
        <taxon>Polyphaga</taxon>
        <taxon>Cucujiformia</taxon>
        <taxon>Tenebrionidae</taxon>
        <taxon>Tenebrionidae incertae sedis</taxon>
        <taxon>Tribolium</taxon>
    </lineage>
</organism>
<evidence type="ECO:0000313" key="1">
    <source>
        <dbReference type="EMBL" id="EFA10252.1"/>
    </source>
</evidence>
<proteinExistence type="predicted"/>
<dbReference type="EMBL" id="KQ971371">
    <property type="protein sequence ID" value="EFA10252.1"/>
    <property type="molecule type" value="Genomic_DNA"/>
</dbReference>
<dbReference type="Proteomes" id="UP000007266">
    <property type="component" value="Linkage group 9"/>
</dbReference>
<name>D6X2D7_TRICA</name>
<dbReference type="HOGENOM" id="CLU_2149080_0_0_1"/>
<keyword evidence="2" id="KW-1185">Reference proteome</keyword>
<accession>D6X2D7</accession>
<dbReference type="InParanoid" id="D6X2D7"/>
<gene>
    <name evidence="1" type="primary">GLEAN_12452</name>
    <name evidence="1" type="ORF">TcasGA2_TC012452</name>
</gene>
<sequence>MADVRPGGRRGPHAKPRDAFARVYSNQIKSGMSPGNDPHLPCRPKRRTETYIHLRFIQTPRQKSKDNRANDADLDSSSVIRGRCNSACFFTKAITTPDSPFLIYIQTPPPRS</sequence>
<evidence type="ECO:0000313" key="2">
    <source>
        <dbReference type="Proteomes" id="UP000007266"/>
    </source>
</evidence>
<reference evidence="1 2" key="2">
    <citation type="journal article" date="2010" name="Nucleic Acids Res.">
        <title>BeetleBase in 2010: revisions to provide comprehensive genomic information for Tribolium castaneum.</title>
        <authorList>
            <person name="Kim H.S."/>
            <person name="Murphy T."/>
            <person name="Xia J."/>
            <person name="Caragea D."/>
            <person name="Park Y."/>
            <person name="Beeman R.W."/>
            <person name="Lorenzen M.D."/>
            <person name="Butcher S."/>
            <person name="Manak J.R."/>
            <person name="Brown S.J."/>
        </authorList>
    </citation>
    <scope>GENOME REANNOTATION</scope>
    <source>
        <strain evidence="1 2">Georgia GA2</strain>
    </source>
</reference>
<reference evidence="1 2" key="1">
    <citation type="journal article" date="2008" name="Nature">
        <title>The genome of the model beetle and pest Tribolium castaneum.</title>
        <authorList>
            <consortium name="Tribolium Genome Sequencing Consortium"/>
            <person name="Richards S."/>
            <person name="Gibbs R.A."/>
            <person name="Weinstock G.M."/>
            <person name="Brown S.J."/>
            <person name="Denell R."/>
            <person name="Beeman R.W."/>
            <person name="Gibbs R."/>
            <person name="Beeman R.W."/>
            <person name="Brown S.J."/>
            <person name="Bucher G."/>
            <person name="Friedrich M."/>
            <person name="Grimmelikhuijzen C.J."/>
            <person name="Klingler M."/>
            <person name="Lorenzen M."/>
            <person name="Richards S."/>
            <person name="Roth S."/>
            <person name="Schroder R."/>
            <person name="Tautz D."/>
            <person name="Zdobnov E.M."/>
            <person name="Muzny D."/>
            <person name="Gibbs R.A."/>
            <person name="Weinstock G.M."/>
            <person name="Attaway T."/>
            <person name="Bell S."/>
            <person name="Buhay C.J."/>
            <person name="Chandrabose M.N."/>
            <person name="Chavez D."/>
            <person name="Clerk-Blankenburg K.P."/>
            <person name="Cree A."/>
            <person name="Dao M."/>
            <person name="Davis C."/>
            <person name="Chacko J."/>
            <person name="Dinh H."/>
            <person name="Dugan-Rocha S."/>
            <person name="Fowler G."/>
            <person name="Garner T.T."/>
            <person name="Garnes J."/>
            <person name="Gnirke A."/>
            <person name="Hawes A."/>
            <person name="Hernandez J."/>
            <person name="Hines S."/>
            <person name="Holder M."/>
            <person name="Hume J."/>
            <person name="Jhangiani S.N."/>
            <person name="Joshi V."/>
            <person name="Khan Z.M."/>
            <person name="Jackson L."/>
            <person name="Kovar C."/>
            <person name="Kowis A."/>
            <person name="Lee S."/>
            <person name="Lewis L.R."/>
            <person name="Margolis J."/>
            <person name="Morgan M."/>
            <person name="Nazareth L.V."/>
            <person name="Nguyen N."/>
            <person name="Okwuonu G."/>
            <person name="Parker D."/>
            <person name="Richards S."/>
            <person name="Ruiz S.J."/>
            <person name="Santibanez J."/>
            <person name="Savard J."/>
            <person name="Scherer S.E."/>
            <person name="Schneider B."/>
            <person name="Sodergren E."/>
            <person name="Tautz D."/>
            <person name="Vattahil S."/>
            <person name="Villasana D."/>
            <person name="White C.S."/>
            <person name="Wright R."/>
            <person name="Park Y."/>
            <person name="Beeman R.W."/>
            <person name="Lord J."/>
            <person name="Oppert B."/>
            <person name="Lorenzen M."/>
            <person name="Brown S."/>
            <person name="Wang L."/>
            <person name="Savard J."/>
            <person name="Tautz D."/>
            <person name="Richards S."/>
            <person name="Weinstock G."/>
            <person name="Gibbs R.A."/>
            <person name="Liu Y."/>
            <person name="Worley K."/>
            <person name="Weinstock G."/>
            <person name="Elsik C.G."/>
            <person name="Reese J.T."/>
            <person name="Elhaik E."/>
            <person name="Landan G."/>
            <person name="Graur D."/>
            <person name="Arensburger P."/>
            <person name="Atkinson P."/>
            <person name="Beeman R.W."/>
            <person name="Beidler J."/>
            <person name="Brown S.J."/>
            <person name="Demuth J.P."/>
            <person name="Drury D.W."/>
            <person name="Du Y.Z."/>
            <person name="Fujiwara H."/>
            <person name="Lorenzen M."/>
            <person name="Maselli V."/>
            <person name="Osanai M."/>
            <person name="Park Y."/>
            <person name="Robertson H.M."/>
            <person name="Tu Z."/>
            <person name="Wang J.J."/>
            <person name="Wang S."/>
            <person name="Richards S."/>
            <person name="Song H."/>
            <person name="Zhang L."/>
            <person name="Sodergren E."/>
            <person name="Werner D."/>
            <person name="Stanke M."/>
            <person name="Morgenstern B."/>
            <person name="Solovyev V."/>
            <person name="Kosarev P."/>
            <person name="Brown G."/>
            <person name="Chen H.C."/>
            <person name="Ermolaeva O."/>
            <person name="Hlavina W."/>
            <person name="Kapustin Y."/>
            <person name="Kiryutin B."/>
            <person name="Kitts P."/>
            <person name="Maglott D."/>
            <person name="Pruitt K."/>
            <person name="Sapojnikov V."/>
            <person name="Souvorov A."/>
            <person name="Mackey A.J."/>
            <person name="Waterhouse R.M."/>
            <person name="Wyder S."/>
            <person name="Zdobnov E.M."/>
            <person name="Zdobnov E.M."/>
            <person name="Wyder S."/>
            <person name="Kriventseva E.V."/>
            <person name="Kadowaki T."/>
            <person name="Bork P."/>
            <person name="Aranda M."/>
            <person name="Bao R."/>
            <person name="Beermann A."/>
            <person name="Berns N."/>
            <person name="Bolognesi R."/>
            <person name="Bonneton F."/>
            <person name="Bopp D."/>
            <person name="Brown S.J."/>
            <person name="Bucher G."/>
            <person name="Butts T."/>
            <person name="Chaumot A."/>
            <person name="Denell R.E."/>
            <person name="Ferrier D.E."/>
            <person name="Friedrich M."/>
            <person name="Gordon C.M."/>
            <person name="Jindra M."/>
            <person name="Klingler M."/>
            <person name="Lan Q."/>
            <person name="Lattorff H.M."/>
            <person name="Laudet V."/>
            <person name="von Levetsow C."/>
            <person name="Liu Z."/>
            <person name="Lutz R."/>
            <person name="Lynch J.A."/>
            <person name="da Fonseca R.N."/>
            <person name="Posnien N."/>
            <person name="Reuter R."/>
            <person name="Roth S."/>
            <person name="Savard J."/>
            <person name="Schinko J.B."/>
            <person name="Schmitt C."/>
            <person name="Schoppmeier M."/>
            <person name="Schroder R."/>
            <person name="Shippy T.D."/>
            <person name="Simonnet F."/>
            <person name="Marques-Souza H."/>
            <person name="Tautz D."/>
            <person name="Tomoyasu Y."/>
            <person name="Trauner J."/>
            <person name="Van der Zee M."/>
            <person name="Vervoort M."/>
            <person name="Wittkopp N."/>
            <person name="Wimmer E.A."/>
            <person name="Yang X."/>
            <person name="Jones A.K."/>
            <person name="Sattelle D.B."/>
            <person name="Ebert P.R."/>
            <person name="Nelson D."/>
            <person name="Scott J.G."/>
            <person name="Beeman R.W."/>
            <person name="Muthukrishnan S."/>
            <person name="Kramer K.J."/>
            <person name="Arakane Y."/>
            <person name="Beeman R.W."/>
            <person name="Zhu Q."/>
            <person name="Hogenkamp D."/>
            <person name="Dixit R."/>
            <person name="Oppert B."/>
            <person name="Jiang H."/>
            <person name="Zou Z."/>
            <person name="Marshall J."/>
            <person name="Elpidina E."/>
            <person name="Vinokurov K."/>
            <person name="Oppert C."/>
            <person name="Zou Z."/>
            <person name="Evans J."/>
            <person name="Lu Z."/>
            <person name="Zhao P."/>
            <person name="Sumathipala N."/>
            <person name="Altincicek B."/>
            <person name="Vilcinskas A."/>
            <person name="Williams M."/>
            <person name="Hultmark D."/>
            <person name="Hetru C."/>
            <person name="Jiang H."/>
            <person name="Grimmelikhuijzen C.J."/>
            <person name="Hauser F."/>
            <person name="Cazzamali G."/>
            <person name="Williamson M."/>
            <person name="Park Y."/>
            <person name="Li B."/>
            <person name="Tanaka Y."/>
            <person name="Predel R."/>
            <person name="Neupert S."/>
            <person name="Schachtner J."/>
            <person name="Verleyen P."/>
            <person name="Raible F."/>
            <person name="Bork P."/>
            <person name="Friedrich M."/>
            <person name="Walden K.K."/>
            <person name="Robertson H.M."/>
            <person name="Angeli S."/>
            <person name="Foret S."/>
            <person name="Bucher G."/>
            <person name="Schuetz S."/>
            <person name="Maleszka R."/>
            <person name="Wimmer E.A."/>
            <person name="Beeman R.W."/>
            <person name="Lorenzen M."/>
            <person name="Tomoyasu Y."/>
            <person name="Miller S.C."/>
            <person name="Grossmann D."/>
            <person name="Bucher G."/>
        </authorList>
    </citation>
    <scope>NUCLEOTIDE SEQUENCE [LARGE SCALE GENOMIC DNA]</scope>
    <source>
        <strain evidence="1 2">Georgia GA2</strain>
    </source>
</reference>
<dbReference type="AlphaFoldDB" id="D6X2D7"/>